<feature type="compositionally biased region" description="Polar residues" evidence="1">
    <location>
        <begin position="59"/>
        <end position="68"/>
    </location>
</feature>
<accession>A0AAN6MXA9</accession>
<evidence type="ECO:0000313" key="3">
    <source>
        <dbReference type="Proteomes" id="UP001303473"/>
    </source>
</evidence>
<protein>
    <submittedName>
        <fullName evidence="2">Uncharacterized protein</fullName>
    </submittedName>
</protein>
<organism evidence="2 3">
    <name type="scientific">Diplogelasinospora grovesii</name>
    <dbReference type="NCBI Taxonomy" id="303347"/>
    <lineage>
        <taxon>Eukaryota</taxon>
        <taxon>Fungi</taxon>
        <taxon>Dikarya</taxon>
        <taxon>Ascomycota</taxon>
        <taxon>Pezizomycotina</taxon>
        <taxon>Sordariomycetes</taxon>
        <taxon>Sordariomycetidae</taxon>
        <taxon>Sordariales</taxon>
        <taxon>Diplogelasinosporaceae</taxon>
        <taxon>Diplogelasinospora</taxon>
    </lineage>
</organism>
<comment type="caution">
    <text evidence="2">The sequence shown here is derived from an EMBL/GenBank/DDBJ whole genome shotgun (WGS) entry which is preliminary data.</text>
</comment>
<dbReference type="PANTHER" id="PTHR42095">
    <property type="entry name" value="YALI0C12166P"/>
    <property type="match status" value="1"/>
</dbReference>
<evidence type="ECO:0000313" key="2">
    <source>
        <dbReference type="EMBL" id="KAK3934664.1"/>
    </source>
</evidence>
<proteinExistence type="predicted"/>
<feature type="compositionally biased region" description="Low complexity" evidence="1">
    <location>
        <begin position="42"/>
        <end position="58"/>
    </location>
</feature>
<dbReference type="Proteomes" id="UP001303473">
    <property type="component" value="Unassembled WGS sequence"/>
</dbReference>
<name>A0AAN6MXA9_9PEZI</name>
<feature type="compositionally biased region" description="Low complexity" evidence="1">
    <location>
        <begin position="76"/>
        <end position="92"/>
    </location>
</feature>
<dbReference type="PANTHER" id="PTHR42095:SF1">
    <property type="entry name" value="YALI0C12166P"/>
    <property type="match status" value="1"/>
</dbReference>
<gene>
    <name evidence="2" type="ORF">QBC46DRAFT_273364</name>
</gene>
<dbReference type="EMBL" id="MU853970">
    <property type="protein sequence ID" value="KAK3934664.1"/>
    <property type="molecule type" value="Genomic_DNA"/>
</dbReference>
<evidence type="ECO:0000256" key="1">
    <source>
        <dbReference type="SAM" id="MobiDB-lite"/>
    </source>
</evidence>
<keyword evidence="3" id="KW-1185">Reference proteome</keyword>
<feature type="non-terminal residue" evidence="2">
    <location>
        <position position="1"/>
    </location>
</feature>
<sequence>RQPIGASSSVTVRDRLPRMPSQRPFFLSTFFAAFRQPAAASASSSLSSAAASSSQQPPNKQVTSSGTAGSAPRTISSAAGAGSQSSSSSTSPGNGGVIAQLSPRHGGIPIPQASQSPHTSHGRRRGSDSSSEGFREVIGADKLYIGGRTAAGEEKFFRLGVVRRVRSGDRLSLDRLSL</sequence>
<reference evidence="3" key="1">
    <citation type="journal article" date="2023" name="Mol. Phylogenet. Evol.">
        <title>Genome-scale phylogeny and comparative genomics of the fungal order Sordariales.</title>
        <authorList>
            <person name="Hensen N."/>
            <person name="Bonometti L."/>
            <person name="Westerberg I."/>
            <person name="Brannstrom I.O."/>
            <person name="Guillou S."/>
            <person name="Cros-Aarteil S."/>
            <person name="Calhoun S."/>
            <person name="Haridas S."/>
            <person name="Kuo A."/>
            <person name="Mondo S."/>
            <person name="Pangilinan J."/>
            <person name="Riley R."/>
            <person name="LaButti K."/>
            <person name="Andreopoulos B."/>
            <person name="Lipzen A."/>
            <person name="Chen C."/>
            <person name="Yan M."/>
            <person name="Daum C."/>
            <person name="Ng V."/>
            <person name="Clum A."/>
            <person name="Steindorff A."/>
            <person name="Ohm R.A."/>
            <person name="Martin F."/>
            <person name="Silar P."/>
            <person name="Natvig D.O."/>
            <person name="Lalanne C."/>
            <person name="Gautier V."/>
            <person name="Ament-Velasquez S.L."/>
            <person name="Kruys A."/>
            <person name="Hutchinson M.I."/>
            <person name="Powell A.J."/>
            <person name="Barry K."/>
            <person name="Miller A.N."/>
            <person name="Grigoriev I.V."/>
            <person name="Debuchy R."/>
            <person name="Gladieux P."/>
            <person name="Hiltunen Thoren M."/>
            <person name="Johannesson H."/>
        </authorList>
    </citation>
    <scope>NUCLEOTIDE SEQUENCE [LARGE SCALE GENOMIC DNA]</scope>
    <source>
        <strain evidence="3">CBS 340.73</strain>
    </source>
</reference>
<feature type="region of interest" description="Disordered" evidence="1">
    <location>
        <begin position="42"/>
        <end position="134"/>
    </location>
</feature>
<dbReference type="AlphaFoldDB" id="A0AAN6MXA9"/>